<dbReference type="OrthoDB" id="7376212at2"/>
<dbReference type="NCBIfam" id="TIGR02937">
    <property type="entry name" value="sigma70-ECF"/>
    <property type="match status" value="1"/>
</dbReference>
<feature type="domain" description="RNA polymerase sigma-70 region 2" evidence="8">
    <location>
        <begin position="13"/>
        <end position="79"/>
    </location>
</feature>
<evidence type="ECO:0000256" key="4">
    <source>
        <dbReference type="ARBA" id="ARBA00023082"/>
    </source>
</evidence>
<dbReference type="InterPro" id="IPR036388">
    <property type="entry name" value="WH-like_DNA-bd_sf"/>
</dbReference>
<dbReference type="EMBL" id="CP011112">
    <property type="protein sequence ID" value="AKU15574.1"/>
    <property type="molecule type" value="Genomic_DNA"/>
</dbReference>
<keyword evidence="6 7" id="KW-0804">Transcription</keyword>
<keyword evidence="5 7" id="KW-0238">DNA-binding</keyword>
<organism evidence="10 11">
    <name type="scientific">Luteipulveratus mongoliensis</name>
    <dbReference type="NCBI Taxonomy" id="571913"/>
    <lineage>
        <taxon>Bacteria</taxon>
        <taxon>Bacillati</taxon>
        <taxon>Actinomycetota</taxon>
        <taxon>Actinomycetes</taxon>
        <taxon>Micrococcales</taxon>
        <taxon>Dermacoccaceae</taxon>
        <taxon>Luteipulveratus</taxon>
    </lineage>
</organism>
<dbReference type="Proteomes" id="UP000066480">
    <property type="component" value="Chromosome"/>
</dbReference>
<evidence type="ECO:0000256" key="7">
    <source>
        <dbReference type="RuleBase" id="RU000716"/>
    </source>
</evidence>
<dbReference type="InterPro" id="IPR014305">
    <property type="entry name" value="RNA_pol_sigma-G_actinobac"/>
</dbReference>
<dbReference type="InterPro" id="IPR014284">
    <property type="entry name" value="RNA_pol_sigma-70_dom"/>
</dbReference>
<dbReference type="GO" id="GO:0016779">
    <property type="term" value="F:nucleotidyltransferase activity"/>
    <property type="evidence" value="ECO:0007669"/>
    <property type="project" value="UniProtKB-KW"/>
</dbReference>
<dbReference type="NCBIfam" id="TIGR02960">
    <property type="entry name" value="SigX5"/>
    <property type="match status" value="1"/>
</dbReference>
<dbReference type="AlphaFoldDB" id="A0A0K1JFU2"/>
<dbReference type="Pfam" id="PF04542">
    <property type="entry name" value="Sigma70_r2"/>
    <property type="match status" value="1"/>
</dbReference>
<evidence type="ECO:0000313" key="10">
    <source>
        <dbReference type="EMBL" id="AKU15574.1"/>
    </source>
</evidence>
<reference evidence="10 11" key="1">
    <citation type="submission" date="2015-03" db="EMBL/GenBank/DDBJ databases">
        <title>Luteipulveratus halotolerans sp. nov., a novel actinobacterium (Dermacoccaceae) from Sarawak, Malaysia.</title>
        <authorList>
            <person name="Juboi H."/>
            <person name="Basik A."/>
            <person name="Shamsul S.S."/>
            <person name="Arnold P."/>
            <person name="Schmitt E.K."/>
            <person name="Sanglier J.-J."/>
            <person name="Yeo T."/>
        </authorList>
    </citation>
    <scope>NUCLEOTIDE SEQUENCE [LARGE SCALE GENOMIC DNA]</scope>
    <source>
        <strain evidence="10 11">MN07-A0370</strain>
    </source>
</reference>
<dbReference type="STRING" id="571913.VV02_06390"/>
<dbReference type="GO" id="GO:0016987">
    <property type="term" value="F:sigma factor activity"/>
    <property type="evidence" value="ECO:0007669"/>
    <property type="project" value="UniProtKB-KW"/>
</dbReference>
<dbReference type="Gene3D" id="3.10.450.50">
    <property type="match status" value="1"/>
</dbReference>
<dbReference type="CDD" id="cd06171">
    <property type="entry name" value="Sigma70_r4"/>
    <property type="match status" value="1"/>
</dbReference>
<dbReference type="PROSITE" id="PS01063">
    <property type="entry name" value="SIGMA70_ECF"/>
    <property type="match status" value="1"/>
</dbReference>
<proteinExistence type="inferred from homology"/>
<evidence type="ECO:0000256" key="3">
    <source>
        <dbReference type="ARBA" id="ARBA00023015"/>
    </source>
</evidence>
<keyword evidence="11" id="KW-1185">Reference proteome</keyword>
<dbReference type="KEGG" id="lmoi:VV02_06390"/>
<dbReference type="RefSeq" id="WP_052590498.1">
    <property type="nucleotide sequence ID" value="NZ_CP011112.1"/>
</dbReference>
<accession>A0A0K1JFU2</accession>
<dbReference type="InterPro" id="IPR000838">
    <property type="entry name" value="RNA_pol_sigma70_ECF_CS"/>
</dbReference>
<dbReference type="InterPro" id="IPR013324">
    <property type="entry name" value="RNA_pol_sigma_r3/r4-like"/>
</dbReference>
<evidence type="ECO:0000313" key="11">
    <source>
        <dbReference type="Proteomes" id="UP000066480"/>
    </source>
</evidence>
<keyword evidence="4 7" id="KW-0731">Sigma factor</keyword>
<protein>
    <recommendedName>
        <fullName evidence="7">RNA polymerase sigma factor</fullName>
    </recommendedName>
</protein>
<dbReference type="Pfam" id="PF08281">
    <property type="entry name" value="Sigma70_r4_2"/>
    <property type="match status" value="1"/>
</dbReference>
<dbReference type="PANTHER" id="PTHR43133">
    <property type="entry name" value="RNA POLYMERASE ECF-TYPE SIGMA FACTO"/>
    <property type="match status" value="1"/>
</dbReference>
<dbReference type="SUPFAM" id="SSF88946">
    <property type="entry name" value="Sigma2 domain of RNA polymerase sigma factors"/>
    <property type="match status" value="1"/>
</dbReference>
<dbReference type="GO" id="GO:0006352">
    <property type="term" value="P:DNA-templated transcription initiation"/>
    <property type="evidence" value="ECO:0007669"/>
    <property type="project" value="InterPro"/>
</dbReference>
<sequence>MADVTDLQARIDGYRPELLAHCYRMLGSIHDAEDLVQETMLRAWRAADRYDEQRASLRTWLYRIATNACLTELERRGRRELPSGIAGPSPELVEFPEMHAEVPWLEPIPDRLLGTAADDPATVVAARNGIRLAFVAALQHLPAKQRAVLVLRDVLAWSAAEVADLLELSPAAVNSALQRARATIDKADLVSDDLPERLDTGQQALIERYVTTFRDSDMDGLSRILHEDVVLEMPPALVWFAGRTRTLEFFGLKVGPDADFWRAVPVGANGQPAVAYYRRHDDGQHHAHAVHVLTTSDDLVSRITVFVDASLFARFGLPPTYERKD</sequence>
<dbReference type="InterPro" id="IPR013325">
    <property type="entry name" value="RNA_pol_sigma_r2"/>
</dbReference>
<dbReference type="Gene3D" id="1.10.1740.10">
    <property type="match status" value="1"/>
</dbReference>
<keyword evidence="3 7" id="KW-0805">Transcription regulation</keyword>
<evidence type="ECO:0000259" key="9">
    <source>
        <dbReference type="Pfam" id="PF08281"/>
    </source>
</evidence>
<evidence type="ECO:0000256" key="1">
    <source>
        <dbReference type="ARBA" id="ARBA00010641"/>
    </source>
</evidence>
<dbReference type="InterPro" id="IPR013249">
    <property type="entry name" value="RNA_pol_sigma70_r4_t2"/>
</dbReference>
<dbReference type="SUPFAM" id="SSF54427">
    <property type="entry name" value="NTF2-like"/>
    <property type="match status" value="1"/>
</dbReference>
<dbReference type="GO" id="GO:0003677">
    <property type="term" value="F:DNA binding"/>
    <property type="evidence" value="ECO:0007669"/>
    <property type="project" value="UniProtKB-KW"/>
</dbReference>
<comment type="similarity">
    <text evidence="1 7">Belongs to the sigma-70 factor family. ECF subfamily.</text>
</comment>
<evidence type="ECO:0000256" key="6">
    <source>
        <dbReference type="ARBA" id="ARBA00023163"/>
    </source>
</evidence>
<dbReference type="PATRIC" id="fig|571913.6.peg.1303"/>
<dbReference type="InterPro" id="IPR032710">
    <property type="entry name" value="NTF2-like_dom_sf"/>
</dbReference>
<keyword evidence="10" id="KW-0548">Nucleotidyltransferase</keyword>
<dbReference type="NCBIfam" id="NF006089">
    <property type="entry name" value="PRK08241.1"/>
    <property type="match status" value="1"/>
</dbReference>
<dbReference type="InterPro" id="IPR039425">
    <property type="entry name" value="RNA_pol_sigma-70-like"/>
</dbReference>
<dbReference type="PANTHER" id="PTHR43133:SF65">
    <property type="entry name" value="ECF RNA POLYMERASE SIGMA FACTOR SIGG"/>
    <property type="match status" value="1"/>
</dbReference>
<name>A0A0K1JFU2_9MICO</name>
<dbReference type="SUPFAM" id="SSF88659">
    <property type="entry name" value="Sigma3 and sigma4 domains of RNA polymerase sigma factors"/>
    <property type="match status" value="1"/>
</dbReference>
<evidence type="ECO:0000256" key="5">
    <source>
        <dbReference type="ARBA" id="ARBA00023125"/>
    </source>
</evidence>
<comment type="subunit">
    <text evidence="2">Interacts transiently with the RNA polymerase catalytic core formed by RpoA, RpoB, RpoC and RpoZ (2 alpha, 1 beta, 1 beta' and 1 omega subunit) to form the RNA polymerase holoenzyme that can initiate transcription.</text>
</comment>
<evidence type="ECO:0000256" key="2">
    <source>
        <dbReference type="ARBA" id="ARBA00011344"/>
    </source>
</evidence>
<dbReference type="InterPro" id="IPR007627">
    <property type="entry name" value="RNA_pol_sigma70_r2"/>
</dbReference>
<feature type="domain" description="RNA polymerase sigma factor 70 region 4 type 2" evidence="9">
    <location>
        <begin position="132"/>
        <end position="183"/>
    </location>
</feature>
<gene>
    <name evidence="10" type="ORF">VV02_06390</name>
</gene>
<keyword evidence="10" id="KW-0808">Transferase</keyword>
<dbReference type="Gene3D" id="1.10.10.10">
    <property type="entry name" value="Winged helix-like DNA-binding domain superfamily/Winged helix DNA-binding domain"/>
    <property type="match status" value="1"/>
</dbReference>
<evidence type="ECO:0000259" key="8">
    <source>
        <dbReference type="Pfam" id="PF04542"/>
    </source>
</evidence>
<dbReference type="GO" id="GO:0006950">
    <property type="term" value="P:response to stress"/>
    <property type="evidence" value="ECO:0007669"/>
    <property type="project" value="UniProtKB-ARBA"/>
</dbReference>